<evidence type="ECO:0000256" key="2">
    <source>
        <dbReference type="ARBA" id="ARBA00022475"/>
    </source>
</evidence>
<dbReference type="PANTHER" id="PTHR30213">
    <property type="entry name" value="INNER MEMBRANE PROTEIN YHJD"/>
    <property type="match status" value="1"/>
</dbReference>
<evidence type="ECO:0000256" key="3">
    <source>
        <dbReference type="ARBA" id="ARBA00022692"/>
    </source>
</evidence>
<accession>A0ABU2WLR4</accession>
<feature type="transmembrane region" description="Helical" evidence="6">
    <location>
        <begin position="195"/>
        <end position="219"/>
    </location>
</feature>
<evidence type="ECO:0000256" key="5">
    <source>
        <dbReference type="ARBA" id="ARBA00023136"/>
    </source>
</evidence>
<comment type="caution">
    <text evidence="7">The sequence shown here is derived from an EMBL/GenBank/DDBJ whole genome shotgun (WGS) entry which is preliminary data.</text>
</comment>
<dbReference type="Pfam" id="PF03631">
    <property type="entry name" value="Virul_fac_BrkB"/>
    <property type="match status" value="1"/>
</dbReference>
<proteinExistence type="predicted"/>
<keyword evidence="8" id="KW-1185">Reference proteome</keyword>
<reference evidence="7 8" key="1">
    <citation type="submission" date="2023-09" db="EMBL/GenBank/DDBJ databases">
        <authorList>
            <person name="Rey-Velasco X."/>
        </authorList>
    </citation>
    <scope>NUCLEOTIDE SEQUENCE [LARGE SCALE GENOMIC DNA]</scope>
    <source>
        <strain evidence="7 8">W345</strain>
    </source>
</reference>
<feature type="transmembrane region" description="Helical" evidence="6">
    <location>
        <begin position="153"/>
        <end position="175"/>
    </location>
</feature>
<feature type="transmembrane region" description="Helical" evidence="6">
    <location>
        <begin position="226"/>
        <end position="248"/>
    </location>
</feature>
<gene>
    <name evidence="7" type="ORF">RM530_15805</name>
</gene>
<evidence type="ECO:0000256" key="4">
    <source>
        <dbReference type="ARBA" id="ARBA00022989"/>
    </source>
</evidence>
<dbReference type="PANTHER" id="PTHR30213:SF0">
    <property type="entry name" value="UPF0761 MEMBRANE PROTEIN YIHY"/>
    <property type="match status" value="1"/>
</dbReference>
<keyword evidence="5 6" id="KW-0472">Membrane</keyword>
<name>A0ABU2WLR4_9GAMM</name>
<organism evidence="7 8">
    <name type="scientific">Banduia mediterranea</name>
    <dbReference type="NCBI Taxonomy" id="3075609"/>
    <lineage>
        <taxon>Bacteria</taxon>
        <taxon>Pseudomonadati</taxon>
        <taxon>Pseudomonadota</taxon>
        <taxon>Gammaproteobacteria</taxon>
        <taxon>Nevskiales</taxon>
        <taxon>Algiphilaceae</taxon>
        <taxon>Banduia</taxon>
    </lineage>
</organism>
<evidence type="ECO:0000313" key="8">
    <source>
        <dbReference type="Proteomes" id="UP001254608"/>
    </source>
</evidence>
<feature type="transmembrane region" description="Helical" evidence="6">
    <location>
        <begin position="52"/>
        <end position="74"/>
    </location>
</feature>
<dbReference type="EMBL" id="JAVRIC010000027">
    <property type="protein sequence ID" value="MDT0498814.1"/>
    <property type="molecule type" value="Genomic_DNA"/>
</dbReference>
<dbReference type="RefSeq" id="WP_311366226.1">
    <property type="nucleotide sequence ID" value="NZ_JAVRIC010000027.1"/>
</dbReference>
<dbReference type="Proteomes" id="UP001254608">
    <property type="component" value="Unassembled WGS sequence"/>
</dbReference>
<feature type="transmembrane region" description="Helical" evidence="6">
    <location>
        <begin position="260"/>
        <end position="284"/>
    </location>
</feature>
<evidence type="ECO:0000256" key="1">
    <source>
        <dbReference type="ARBA" id="ARBA00004651"/>
    </source>
</evidence>
<comment type="subcellular location">
    <subcellularLocation>
        <location evidence="1">Cell membrane</location>
        <topology evidence="1">Multi-pass membrane protein</topology>
    </subcellularLocation>
</comment>
<dbReference type="InterPro" id="IPR017039">
    <property type="entry name" value="Virul_fac_BrkB"/>
</dbReference>
<protein>
    <submittedName>
        <fullName evidence="7">YihY/virulence factor BrkB family protein</fullName>
    </submittedName>
</protein>
<keyword evidence="4 6" id="KW-1133">Transmembrane helix</keyword>
<sequence>MIEKLLDRLRLQLWQRQPANWIEGVLLTLGRYSIALVRDFMEGQLSMRAMSLVYTTLLSLVPLLALSFSMLKAFGVHNALEPMLLEFLRPLGPQAPDVTQNIIGFVENIKVSVLGSVGVSLLLYSAIALLQKVEGAFNFIWRLKRPRSFGQRFGEYLSVLIVGPVLVFSAIGITTALKNSAIAQWVLNLGVLGPLVFLITQFIPYLLVVAAFTFLYAFIPNIRVRFTAALAGALLAGILWQSASLAFASFVSGATNYNAIYSGFAIVVFLLIWLYVGWLILLIGCQLSFYVQCREYLMPSAYTPFLSAFSSEYLALSIVGIVGQRFMNGQPGPQRDELAKLLGNSPEHVDICVQILLHHKILLEAEQEQPTLMPARDFGGFTLGELWLLIRSGFDSDGLPIKSEFGRHIRSLVAAAERGFAEGDGKRSVRDWLIEQAA</sequence>
<evidence type="ECO:0000313" key="7">
    <source>
        <dbReference type="EMBL" id="MDT0498814.1"/>
    </source>
</evidence>
<dbReference type="NCBIfam" id="TIGR00765">
    <property type="entry name" value="yihY_not_rbn"/>
    <property type="match status" value="1"/>
</dbReference>
<keyword evidence="3 6" id="KW-0812">Transmembrane</keyword>
<evidence type="ECO:0000256" key="6">
    <source>
        <dbReference type="SAM" id="Phobius"/>
    </source>
</evidence>
<keyword evidence="2" id="KW-1003">Cell membrane</keyword>